<evidence type="ECO:0000256" key="4">
    <source>
        <dbReference type="ARBA" id="ARBA00022917"/>
    </source>
</evidence>
<keyword evidence="7" id="KW-1185">Reference proteome</keyword>
<evidence type="ECO:0000256" key="1">
    <source>
        <dbReference type="ARBA" id="ARBA00022598"/>
    </source>
</evidence>
<reference evidence="8" key="1">
    <citation type="submission" date="2022-11" db="UniProtKB">
        <authorList>
            <consortium name="WormBaseParasite"/>
        </authorList>
    </citation>
    <scope>IDENTIFICATION</scope>
</reference>
<keyword evidence="2 5" id="KW-0547">Nucleotide-binding</keyword>
<keyword evidence="4 5" id="KW-0648">Protein biosynthesis</keyword>
<dbReference type="HAMAP" id="MF_00120">
    <property type="entry name" value="GatA"/>
    <property type="match status" value="1"/>
</dbReference>
<comment type="subcellular location">
    <subcellularLocation>
        <location evidence="5">Mitochondrion</location>
    </subcellularLocation>
</comment>
<dbReference type="GO" id="GO:0005524">
    <property type="term" value="F:ATP binding"/>
    <property type="evidence" value="ECO:0007669"/>
    <property type="project" value="UniProtKB-KW"/>
</dbReference>
<dbReference type="Gene3D" id="3.90.1300.10">
    <property type="entry name" value="Amidase signature (AS) domain"/>
    <property type="match status" value="1"/>
</dbReference>
<protein>
    <recommendedName>
        <fullName evidence="5">Glutamyl-tRNA(Gln) amidotransferase subunit A, mitochondrial</fullName>
        <shortName evidence="5">Glu-AdT subunit A</shortName>
        <ecNumber evidence="5">6.3.5.7</ecNumber>
    </recommendedName>
</protein>
<evidence type="ECO:0000313" key="8">
    <source>
        <dbReference type="WBParaSite" id="PSAMB.scaffold1348size32669.g12481.t1"/>
    </source>
</evidence>
<dbReference type="GO" id="GO:0032543">
    <property type="term" value="P:mitochondrial translation"/>
    <property type="evidence" value="ECO:0007669"/>
    <property type="project" value="UniProtKB-UniRule"/>
</dbReference>
<proteinExistence type="inferred from homology"/>
<comment type="similarity">
    <text evidence="5">Belongs to the amidase family. GatA subfamily.</text>
</comment>
<dbReference type="WBParaSite" id="PSAMB.scaffold1348size32669.g12481.t1">
    <property type="protein sequence ID" value="PSAMB.scaffold1348size32669.g12481.t1"/>
    <property type="gene ID" value="PSAMB.scaffold1348size32669.g12481"/>
</dbReference>
<dbReference type="InterPro" id="IPR004412">
    <property type="entry name" value="GatA"/>
</dbReference>
<dbReference type="InterPro" id="IPR000120">
    <property type="entry name" value="Amidase"/>
</dbReference>
<dbReference type="GO" id="GO:0050567">
    <property type="term" value="F:glutaminyl-tRNA synthase (glutamine-hydrolyzing) activity"/>
    <property type="evidence" value="ECO:0007669"/>
    <property type="project" value="UniProtKB-UniRule"/>
</dbReference>
<feature type="active site" description="Charge relay system" evidence="5">
    <location>
        <position position="136"/>
    </location>
</feature>
<name>A0A914UYI2_9BILA</name>
<dbReference type="SUPFAM" id="SSF75304">
    <property type="entry name" value="Amidase signature (AS) enzymes"/>
    <property type="match status" value="1"/>
</dbReference>
<accession>A0A914UYI2</accession>
<comment type="function">
    <text evidence="5">Allows the formation of correctly charged Gln-tRNA(Gln) through the transamidation of misacylated Glu-tRNA(Gln) in the mitochondria. The reaction takes place in the presence of glutamine and ATP through an activated gamma-phospho-Glu-tRNA(Gln).</text>
</comment>
<dbReference type="GO" id="GO:0005739">
    <property type="term" value="C:mitochondrion"/>
    <property type="evidence" value="ECO:0007669"/>
    <property type="project" value="UniProtKB-SubCell"/>
</dbReference>
<feature type="domain" description="Amidase" evidence="6">
    <location>
        <begin position="4"/>
        <end position="462"/>
    </location>
</feature>
<evidence type="ECO:0000259" key="6">
    <source>
        <dbReference type="Pfam" id="PF01425"/>
    </source>
</evidence>
<evidence type="ECO:0000256" key="5">
    <source>
        <dbReference type="HAMAP-Rule" id="MF_03150"/>
    </source>
</evidence>
<feature type="active site" description="Acyl-ester intermediate" evidence="5">
    <location>
        <position position="160"/>
    </location>
</feature>
<evidence type="ECO:0000256" key="3">
    <source>
        <dbReference type="ARBA" id="ARBA00022840"/>
    </source>
</evidence>
<sequence length="480" mass="52530">MAKLIEEAIERAARFRKLNLLITETFDLAREQATSAAEKKQHVFPLVVKDCFTLKGVRTTCASKMLANYVPSYTATVVQRLIDAGGCVVGKSNQDEFCMGTSSSQSHFGPVKSPWTLATTEKSARLEDNWIIPGGSSGGSAVAVACGVARIALGSDTGGSTRNPAAFCGVVGLKPSYGLLSRHGLIPLTNSLDCPAIFARSVDDIDFALGLMVGRDTKDSTTIDAKRESVNMQTEKPLKGLVVGLPKEYRTADLSPECWDAWNKVAGILESSGCQLKHVSLPHTEYSIVCYHIIGECDVASNMARYDGVEYGFCSPEDRSTHERYAASRSEALNEVVRRRILAGNYFLLREHYDEYFGQALRVRRLIAEDFARLFRPEQFGISSTEKVDVLLTPVASSTAPLRADFERDDDGYTRERSDDYFTQPANMAGVPAISVPVTTAANGLPVAVQLVGDWMQDGQMLNVAKHIESIVKFSLPQFR</sequence>
<comment type="subunit">
    <text evidence="5">Subunit of the heterotrimeric GatCAB amidotransferase (AdT) complex, composed of A, B and C subunits.</text>
</comment>
<keyword evidence="3 5" id="KW-0067">ATP-binding</keyword>
<organism evidence="7 8">
    <name type="scientific">Plectus sambesii</name>
    <dbReference type="NCBI Taxonomy" id="2011161"/>
    <lineage>
        <taxon>Eukaryota</taxon>
        <taxon>Metazoa</taxon>
        <taxon>Ecdysozoa</taxon>
        <taxon>Nematoda</taxon>
        <taxon>Chromadorea</taxon>
        <taxon>Plectida</taxon>
        <taxon>Plectina</taxon>
        <taxon>Plectoidea</taxon>
        <taxon>Plectidae</taxon>
        <taxon>Plectus</taxon>
    </lineage>
</organism>
<evidence type="ECO:0000313" key="7">
    <source>
        <dbReference type="Proteomes" id="UP000887566"/>
    </source>
</evidence>
<dbReference type="Proteomes" id="UP000887566">
    <property type="component" value="Unplaced"/>
</dbReference>
<dbReference type="AlphaFoldDB" id="A0A914UYI2"/>
<dbReference type="InterPro" id="IPR036928">
    <property type="entry name" value="AS_sf"/>
</dbReference>
<keyword evidence="1 5" id="KW-0436">Ligase</keyword>
<dbReference type="PANTHER" id="PTHR11895:SF7">
    <property type="entry name" value="GLUTAMYL-TRNA(GLN) AMIDOTRANSFERASE SUBUNIT A, MITOCHONDRIAL"/>
    <property type="match status" value="1"/>
</dbReference>
<comment type="catalytic activity">
    <reaction evidence="5">
        <text>L-glutamyl-tRNA(Gln) + L-glutamine + ATP + H2O = L-glutaminyl-tRNA(Gln) + L-glutamate + ADP + phosphate + H(+)</text>
        <dbReference type="Rhea" id="RHEA:17521"/>
        <dbReference type="Rhea" id="RHEA-COMP:9681"/>
        <dbReference type="Rhea" id="RHEA-COMP:9684"/>
        <dbReference type="ChEBI" id="CHEBI:15377"/>
        <dbReference type="ChEBI" id="CHEBI:15378"/>
        <dbReference type="ChEBI" id="CHEBI:29985"/>
        <dbReference type="ChEBI" id="CHEBI:30616"/>
        <dbReference type="ChEBI" id="CHEBI:43474"/>
        <dbReference type="ChEBI" id="CHEBI:58359"/>
        <dbReference type="ChEBI" id="CHEBI:78520"/>
        <dbReference type="ChEBI" id="CHEBI:78521"/>
        <dbReference type="ChEBI" id="CHEBI:456216"/>
        <dbReference type="EC" id="6.3.5.7"/>
    </reaction>
</comment>
<dbReference type="InterPro" id="IPR023631">
    <property type="entry name" value="Amidase_dom"/>
</dbReference>
<dbReference type="GO" id="GO:0030956">
    <property type="term" value="C:glutamyl-tRNA(Gln) amidotransferase complex"/>
    <property type="evidence" value="ECO:0007669"/>
    <property type="project" value="UniProtKB-UniRule"/>
</dbReference>
<dbReference type="PANTHER" id="PTHR11895">
    <property type="entry name" value="TRANSAMIDASE"/>
    <property type="match status" value="1"/>
</dbReference>
<evidence type="ECO:0000256" key="2">
    <source>
        <dbReference type="ARBA" id="ARBA00022741"/>
    </source>
</evidence>
<dbReference type="GO" id="GO:0070681">
    <property type="term" value="P:glutaminyl-tRNAGln biosynthesis via transamidation"/>
    <property type="evidence" value="ECO:0007669"/>
    <property type="project" value="UniProtKB-UniRule"/>
</dbReference>
<dbReference type="EC" id="6.3.5.7" evidence="5"/>
<keyword evidence="5" id="KW-0496">Mitochondrion</keyword>
<feature type="active site" description="Charge relay system" evidence="5">
    <location>
        <position position="49"/>
    </location>
</feature>
<dbReference type="Pfam" id="PF01425">
    <property type="entry name" value="Amidase"/>
    <property type="match status" value="1"/>
</dbReference>